<dbReference type="AlphaFoldDB" id="A0A7T7HJX0"/>
<protein>
    <submittedName>
        <fullName evidence="7">Carbohydrate kinase</fullName>
    </submittedName>
</protein>
<dbReference type="KEGG" id="mlut:JET14_19955"/>
<dbReference type="GO" id="GO:0005975">
    <property type="term" value="P:carbohydrate metabolic process"/>
    <property type="evidence" value="ECO:0007669"/>
    <property type="project" value="InterPro"/>
</dbReference>
<dbReference type="PIRSF" id="PIRSF000538">
    <property type="entry name" value="GlpK"/>
    <property type="match status" value="1"/>
</dbReference>
<dbReference type="InterPro" id="IPR018484">
    <property type="entry name" value="FGGY_N"/>
</dbReference>
<dbReference type="CDD" id="cd07802">
    <property type="entry name" value="ASKHA_NBD_FGGY_EcLyxK-like"/>
    <property type="match status" value="1"/>
</dbReference>
<accession>A0A7T7HJX0</accession>
<reference evidence="7 8" key="1">
    <citation type="submission" date="2020-12" db="EMBL/GenBank/DDBJ databases">
        <authorList>
            <person name="Zheng R.K."/>
            <person name="Sun C.M."/>
        </authorList>
    </citation>
    <scope>NUCLEOTIDE SEQUENCE [LARGE SCALE GENOMIC DNA]</scope>
    <source>
        <strain evidence="7 8">ZRK001</strain>
    </source>
</reference>
<sequence>MYLGIDIGTSVIKAALFDRKGHQKAEASERMSLLEAPIGWSELDGEATWETAARVIRSLLRDAAAAPSSIRSVGITGVMVGVWALDENDRLLRPPILWNDARARNLVDRLQAAKPGLISAVFAHSGSVMQLGCTLPVMAWLAEHEPEVLAKARHILTAKDFIRFRLTGAIATDESEAAMAPGSAVTRDFHLEQAALLGIEDHIRLLSPVARGETLAGAVTEAAAQATGLKAGTPVAVGTGDTSACVLGAGAHKPGQAVTVLGTTCLNGVIFDHAVYEPRDLGLLFIVPGKRWMKSMVNVAGTTVLDWALETLCPDILAGEAPYEALGALAEQSPPGANGVSFIPYLSASGVIAPRIEPKARAGFHGLAPHHRRADMVRAVYEGLAYAIRDCFVAVGGVKSSIRLVGGGARSPFWSQMIADVTGAPVEVPEGTQFGAKGAALCAAVALGDYASLDEACETTFALKARFAPSAETRPAYDAGFARFKAGSEAALGALRAVAD</sequence>
<dbReference type="Proteomes" id="UP000596083">
    <property type="component" value="Chromosome"/>
</dbReference>
<keyword evidence="3 4" id="KW-0418">Kinase</keyword>
<comment type="similarity">
    <text evidence="1 4">Belongs to the FGGY kinase family.</text>
</comment>
<organism evidence="7 8">
    <name type="scientific">Martelella lutilitoris</name>
    <dbReference type="NCBI Taxonomy" id="2583532"/>
    <lineage>
        <taxon>Bacteria</taxon>
        <taxon>Pseudomonadati</taxon>
        <taxon>Pseudomonadota</taxon>
        <taxon>Alphaproteobacteria</taxon>
        <taxon>Hyphomicrobiales</taxon>
        <taxon>Aurantimonadaceae</taxon>
        <taxon>Martelella</taxon>
    </lineage>
</organism>
<dbReference type="PROSITE" id="PS00445">
    <property type="entry name" value="FGGY_KINASES_2"/>
    <property type="match status" value="1"/>
</dbReference>
<proteinExistence type="inferred from homology"/>
<keyword evidence="2 4" id="KW-0808">Transferase</keyword>
<name>A0A7T7HJX0_9HYPH</name>
<feature type="domain" description="Carbohydrate kinase FGGY C-terminal" evidence="6">
    <location>
        <begin position="258"/>
        <end position="447"/>
    </location>
</feature>
<dbReference type="Pfam" id="PF00370">
    <property type="entry name" value="FGGY_N"/>
    <property type="match status" value="1"/>
</dbReference>
<dbReference type="InterPro" id="IPR043129">
    <property type="entry name" value="ATPase_NBD"/>
</dbReference>
<dbReference type="InterPro" id="IPR050406">
    <property type="entry name" value="FGGY_Carb_Kinase"/>
</dbReference>
<dbReference type="InterPro" id="IPR000577">
    <property type="entry name" value="Carb_kinase_FGGY"/>
</dbReference>
<dbReference type="SUPFAM" id="SSF53067">
    <property type="entry name" value="Actin-like ATPase domain"/>
    <property type="match status" value="2"/>
</dbReference>
<dbReference type="Gene3D" id="3.30.420.40">
    <property type="match status" value="2"/>
</dbReference>
<dbReference type="Pfam" id="PF02782">
    <property type="entry name" value="FGGY_C"/>
    <property type="match status" value="1"/>
</dbReference>
<dbReference type="InterPro" id="IPR018483">
    <property type="entry name" value="Carb_kinase_FGGY_CS"/>
</dbReference>
<evidence type="ECO:0000256" key="4">
    <source>
        <dbReference type="RuleBase" id="RU003733"/>
    </source>
</evidence>
<dbReference type="PANTHER" id="PTHR43095">
    <property type="entry name" value="SUGAR KINASE"/>
    <property type="match status" value="1"/>
</dbReference>
<feature type="domain" description="Carbohydrate kinase FGGY N-terminal" evidence="5">
    <location>
        <begin position="1"/>
        <end position="248"/>
    </location>
</feature>
<dbReference type="GO" id="GO:0016773">
    <property type="term" value="F:phosphotransferase activity, alcohol group as acceptor"/>
    <property type="evidence" value="ECO:0007669"/>
    <property type="project" value="InterPro"/>
</dbReference>
<dbReference type="GO" id="GO:0016301">
    <property type="term" value="F:kinase activity"/>
    <property type="evidence" value="ECO:0007669"/>
    <property type="project" value="UniProtKB-KW"/>
</dbReference>
<dbReference type="PANTHER" id="PTHR43095:SF5">
    <property type="entry name" value="XYLULOSE KINASE"/>
    <property type="match status" value="1"/>
</dbReference>
<evidence type="ECO:0000313" key="7">
    <source>
        <dbReference type="EMBL" id="QQM30494.1"/>
    </source>
</evidence>
<dbReference type="InterPro" id="IPR018485">
    <property type="entry name" value="FGGY_C"/>
</dbReference>
<evidence type="ECO:0000256" key="2">
    <source>
        <dbReference type="ARBA" id="ARBA00022679"/>
    </source>
</evidence>
<evidence type="ECO:0000256" key="1">
    <source>
        <dbReference type="ARBA" id="ARBA00009156"/>
    </source>
</evidence>
<dbReference type="EMBL" id="CP066786">
    <property type="protein sequence ID" value="QQM30494.1"/>
    <property type="molecule type" value="Genomic_DNA"/>
</dbReference>
<evidence type="ECO:0000259" key="6">
    <source>
        <dbReference type="Pfam" id="PF02782"/>
    </source>
</evidence>
<dbReference type="RefSeq" id="WP_200335923.1">
    <property type="nucleotide sequence ID" value="NZ_CP066786.1"/>
</dbReference>
<evidence type="ECO:0000256" key="3">
    <source>
        <dbReference type="ARBA" id="ARBA00022777"/>
    </source>
</evidence>
<evidence type="ECO:0000259" key="5">
    <source>
        <dbReference type="Pfam" id="PF00370"/>
    </source>
</evidence>
<evidence type="ECO:0000313" key="8">
    <source>
        <dbReference type="Proteomes" id="UP000596083"/>
    </source>
</evidence>
<gene>
    <name evidence="7" type="ORF">JET14_19955</name>
</gene>